<name>W1PT27_AMBTC</name>
<reference evidence="2" key="1">
    <citation type="journal article" date="2013" name="Science">
        <title>The Amborella genome and the evolution of flowering plants.</title>
        <authorList>
            <consortium name="Amborella Genome Project"/>
        </authorList>
    </citation>
    <scope>NUCLEOTIDE SEQUENCE [LARGE SCALE GENOMIC DNA]</scope>
</reference>
<evidence type="ECO:0000313" key="2">
    <source>
        <dbReference type="Proteomes" id="UP000017836"/>
    </source>
</evidence>
<dbReference type="AlphaFoldDB" id="W1PT27"/>
<sequence length="102" mass="11660">MVVNGFNSNPSTLIELIFHCAINLLGAMDYSHKLSAKVPLLHFQHHDKSHDAMNYSHKLFCQSLEPDSFIFNTMIRVIMIWITPTSFFAKVWSSTLSFSTPL</sequence>
<keyword evidence="2" id="KW-1185">Reference proteome</keyword>
<gene>
    <name evidence="1" type="ORF">AMTR_s00024p00038510</name>
</gene>
<organism evidence="1 2">
    <name type="scientific">Amborella trichopoda</name>
    <dbReference type="NCBI Taxonomy" id="13333"/>
    <lineage>
        <taxon>Eukaryota</taxon>
        <taxon>Viridiplantae</taxon>
        <taxon>Streptophyta</taxon>
        <taxon>Embryophyta</taxon>
        <taxon>Tracheophyta</taxon>
        <taxon>Spermatophyta</taxon>
        <taxon>Magnoliopsida</taxon>
        <taxon>Amborellales</taxon>
        <taxon>Amborellaceae</taxon>
        <taxon>Amborella</taxon>
    </lineage>
</organism>
<evidence type="ECO:0000313" key="1">
    <source>
        <dbReference type="EMBL" id="ERN11014.1"/>
    </source>
</evidence>
<dbReference type="EMBL" id="KI392710">
    <property type="protein sequence ID" value="ERN11014.1"/>
    <property type="molecule type" value="Genomic_DNA"/>
</dbReference>
<protein>
    <submittedName>
        <fullName evidence="1">Uncharacterized protein</fullName>
    </submittedName>
</protein>
<proteinExistence type="predicted"/>
<dbReference type="HOGENOM" id="CLU_2281199_0_0_1"/>
<dbReference type="Proteomes" id="UP000017836">
    <property type="component" value="Unassembled WGS sequence"/>
</dbReference>
<dbReference type="Gramene" id="ERN11014">
    <property type="protein sequence ID" value="ERN11014"/>
    <property type="gene ID" value="AMTR_s00024p00038510"/>
</dbReference>
<accession>W1PT27</accession>